<dbReference type="InterPro" id="IPR011990">
    <property type="entry name" value="TPR-like_helical_dom_sf"/>
</dbReference>
<evidence type="ECO:0000256" key="4">
    <source>
        <dbReference type="SAM" id="Coils"/>
    </source>
</evidence>
<reference evidence="5 6" key="1">
    <citation type="submission" date="2017-02" db="EMBL/GenBank/DDBJ databases">
        <authorList>
            <person name="Peterson S.W."/>
        </authorList>
    </citation>
    <scope>NUCLEOTIDE SEQUENCE [LARGE SCALE GENOMIC DNA]</scope>
    <source>
        <strain evidence="5 6">M1</strain>
    </source>
</reference>
<dbReference type="InterPro" id="IPR010982">
    <property type="entry name" value="Lambda_DNA-bd_dom_sf"/>
</dbReference>
<dbReference type="SUPFAM" id="SSF48452">
    <property type="entry name" value="TPR-like"/>
    <property type="match status" value="2"/>
</dbReference>
<dbReference type="PANTHER" id="PTHR45641">
    <property type="entry name" value="TETRATRICOPEPTIDE REPEAT PROTEIN (AFU_ORTHOLOGUE AFUA_6G03870)"/>
    <property type="match status" value="1"/>
</dbReference>
<keyword evidence="1" id="KW-0677">Repeat</keyword>
<dbReference type="STRING" id="36842.SAMN02194393_03895"/>
<dbReference type="InterPro" id="IPR019734">
    <property type="entry name" value="TPR_rpt"/>
</dbReference>
<dbReference type="RefSeq" id="WP_170917496.1">
    <property type="nucleotide sequence ID" value="NZ_FUZT01000010.1"/>
</dbReference>
<feature type="coiled-coil region" evidence="4">
    <location>
        <begin position="228"/>
        <end position="255"/>
    </location>
</feature>
<gene>
    <name evidence="5" type="ORF">SAMN02194393_03895</name>
</gene>
<feature type="repeat" description="TPR" evidence="3">
    <location>
        <begin position="292"/>
        <end position="325"/>
    </location>
</feature>
<evidence type="ECO:0000256" key="3">
    <source>
        <dbReference type="PROSITE-ProRule" id="PRU00339"/>
    </source>
</evidence>
<keyword evidence="4" id="KW-0175">Coiled coil</keyword>
<dbReference type="SMART" id="SM00028">
    <property type="entry name" value="TPR"/>
    <property type="match status" value="5"/>
</dbReference>
<dbReference type="GO" id="GO:0003677">
    <property type="term" value="F:DNA binding"/>
    <property type="evidence" value="ECO:0007669"/>
    <property type="project" value="InterPro"/>
</dbReference>
<dbReference type="Proteomes" id="UP000190285">
    <property type="component" value="Unassembled WGS sequence"/>
</dbReference>
<sequence length="446" mass="53222">MYFLEEVILPPGEKIRRIRGYLGLKQYEITGGKITRNLISYIENGKTKLVENTAKIIVDNMNEWAEKKKIPLNIDVEYIMLDEISQANILLEKYIEKLKKYMNEQNKKFENELLAAKKILKDWDITEKKAKIFEICGEYYYRQEEFDESYISYLKALENYIRISNNLKTAFIYSELAKCVIWMKNYQEAINLNKYAFMFLKENNIEDMSIVKKILFNNSLAYRRINKYDESLALLKKLENEMADHLTEEQHLNILLSKGNCYFKKEEYTVAEKIYDEIMDITNKKNYLEIKSMTLKNLSEIYVKQNKIEKAIENLKKSIKIRLDNNIFCNNSFYIVNLYLSLGRLYNQINEFELAEEYLLKASKEDVKIKDSSLQIDIYKELMNNYMLSNNDKTMDKLIEDLKEKAYKYNKINQIKDIFFQAAHYYINKNVEKSEKLLKFSLEIIA</sequence>
<evidence type="ECO:0000256" key="2">
    <source>
        <dbReference type="ARBA" id="ARBA00022803"/>
    </source>
</evidence>
<evidence type="ECO:0000313" key="5">
    <source>
        <dbReference type="EMBL" id="SKC83367.1"/>
    </source>
</evidence>
<evidence type="ECO:0000313" key="6">
    <source>
        <dbReference type="Proteomes" id="UP000190285"/>
    </source>
</evidence>
<keyword evidence="2 3" id="KW-0802">TPR repeat</keyword>
<dbReference type="EMBL" id="FUZT01000010">
    <property type="protein sequence ID" value="SKC83367.1"/>
    <property type="molecule type" value="Genomic_DNA"/>
</dbReference>
<dbReference type="SUPFAM" id="SSF47413">
    <property type="entry name" value="lambda repressor-like DNA-binding domains"/>
    <property type="match status" value="1"/>
</dbReference>
<name>A0A1T5M540_9FIRM</name>
<dbReference type="PANTHER" id="PTHR45641:SF19">
    <property type="entry name" value="NEPHROCYSTIN-3"/>
    <property type="match status" value="1"/>
</dbReference>
<evidence type="ECO:0000256" key="1">
    <source>
        <dbReference type="ARBA" id="ARBA00022737"/>
    </source>
</evidence>
<keyword evidence="6" id="KW-1185">Reference proteome</keyword>
<proteinExistence type="predicted"/>
<dbReference type="Gene3D" id="1.25.40.10">
    <property type="entry name" value="Tetratricopeptide repeat domain"/>
    <property type="match status" value="2"/>
</dbReference>
<dbReference type="PROSITE" id="PS50005">
    <property type="entry name" value="TPR"/>
    <property type="match status" value="1"/>
</dbReference>
<dbReference type="AlphaFoldDB" id="A0A1T5M540"/>
<organism evidence="5 6">
    <name type="scientific">Maledivibacter halophilus</name>
    <dbReference type="NCBI Taxonomy" id="36842"/>
    <lineage>
        <taxon>Bacteria</taxon>
        <taxon>Bacillati</taxon>
        <taxon>Bacillota</taxon>
        <taxon>Clostridia</taxon>
        <taxon>Peptostreptococcales</taxon>
        <taxon>Caminicellaceae</taxon>
        <taxon>Maledivibacter</taxon>
    </lineage>
</organism>
<accession>A0A1T5M540</accession>
<dbReference type="Pfam" id="PF13181">
    <property type="entry name" value="TPR_8"/>
    <property type="match status" value="1"/>
</dbReference>
<protein>
    <submittedName>
        <fullName evidence="5">Tetratricopeptide repeat-containing protein</fullName>
    </submittedName>
</protein>
<dbReference type="Pfam" id="PF13424">
    <property type="entry name" value="TPR_12"/>
    <property type="match status" value="1"/>
</dbReference>